<gene>
    <name evidence="7" type="ORF">A2I96_00690</name>
</gene>
<dbReference type="InterPro" id="IPR004107">
    <property type="entry name" value="Integrase_SAM-like_N"/>
</dbReference>
<dbReference type="SUPFAM" id="SSF56349">
    <property type="entry name" value="DNA breaking-rejoining enzymes"/>
    <property type="match status" value="1"/>
</dbReference>
<evidence type="ECO:0000256" key="4">
    <source>
        <dbReference type="PROSITE-ProRule" id="PRU01248"/>
    </source>
</evidence>
<reference evidence="7 8" key="1">
    <citation type="submission" date="2016-03" db="EMBL/GenBank/DDBJ databases">
        <authorList>
            <person name="Zhang H."/>
            <person name="Liu R."/>
            <person name="Wang M."/>
            <person name="Wang H."/>
            <person name="Wang L."/>
            <person name="Song L."/>
        </authorList>
    </citation>
    <scope>NUCLEOTIDE SEQUENCE [LARGE SCALE GENOMIC DNA]</scope>
    <source>
        <strain evidence="7 8">DSM 16099</strain>
    </source>
</reference>
<dbReference type="InterPro" id="IPR010998">
    <property type="entry name" value="Integrase_recombinase_N"/>
</dbReference>
<evidence type="ECO:0000256" key="3">
    <source>
        <dbReference type="ARBA" id="ARBA00023172"/>
    </source>
</evidence>
<feature type="domain" description="Core-binding (CB)" evidence="6">
    <location>
        <begin position="2"/>
        <end position="80"/>
    </location>
</feature>
<feature type="domain" description="Tyr recombinase" evidence="5">
    <location>
        <begin position="96"/>
        <end position="270"/>
    </location>
</feature>
<comment type="caution">
    <text evidence="7">The sequence shown here is derived from an EMBL/GenBank/DDBJ whole genome shotgun (WGS) entry which is preliminary data.</text>
</comment>
<name>A0ABD4EPT0_9GAMM</name>
<evidence type="ECO:0000313" key="7">
    <source>
        <dbReference type="EMBL" id="KYL36121.1"/>
    </source>
</evidence>
<sequence>MNTLIEQVKTEIAYRGYSQSTCKSYCEHLLKLSHYFNKPLDSITDDELNAFFNDPAIRKLSRASQKIQINSIWFMFKNILHRPLNLDVALPKVKLRAPTYLSRDDMRRLIESCTDDMRLKTLIVVCYGCGLRIGELLHIKVKNIDGQRKTILIEKGKGDKSRYVVVSDSVLAQLRCYWKMYHPTGWMFYSRLLMDKPMSPSSFRKALRKHAQACGLKHCNPHALRHAYATHQLESGMPLHQLQHQLGHSDIKTTQSYLHWLPELGHGGIDLLASWGKQ</sequence>
<evidence type="ECO:0000256" key="1">
    <source>
        <dbReference type="ARBA" id="ARBA00022908"/>
    </source>
</evidence>
<keyword evidence="3" id="KW-0233">DNA recombination</keyword>
<evidence type="ECO:0000313" key="8">
    <source>
        <dbReference type="Proteomes" id="UP000075763"/>
    </source>
</evidence>
<dbReference type="PROSITE" id="PS51898">
    <property type="entry name" value="TYR_RECOMBINASE"/>
    <property type="match status" value="1"/>
</dbReference>
<evidence type="ECO:0000256" key="2">
    <source>
        <dbReference type="ARBA" id="ARBA00023125"/>
    </source>
</evidence>
<dbReference type="AlphaFoldDB" id="A0ABD4EPT0"/>
<dbReference type="PANTHER" id="PTHR30349">
    <property type="entry name" value="PHAGE INTEGRASE-RELATED"/>
    <property type="match status" value="1"/>
</dbReference>
<dbReference type="InterPro" id="IPR011010">
    <property type="entry name" value="DNA_brk_join_enz"/>
</dbReference>
<evidence type="ECO:0000259" key="5">
    <source>
        <dbReference type="PROSITE" id="PS51898"/>
    </source>
</evidence>
<dbReference type="Gene3D" id="1.10.150.130">
    <property type="match status" value="1"/>
</dbReference>
<dbReference type="Pfam" id="PF00589">
    <property type="entry name" value="Phage_integrase"/>
    <property type="match status" value="1"/>
</dbReference>
<organism evidence="7 8">
    <name type="scientific">Pseudoalteromonas tetraodonis</name>
    <dbReference type="NCBI Taxonomy" id="43659"/>
    <lineage>
        <taxon>Bacteria</taxon>
        <taxon>Pseudomonadati</taxon>
        <taxon>Pseudomonadota</taxon>
        <taxon>Gammaproteobacteria</taxon>
        <taxon>Alteromonadales</taxon>
        <taxon>Pseudoalteromonadaceae</taxon>
        <taxon>Pseudoalteromonas</taxon>
    </lineage>
</organism>
<dbReference type="InterPro" id="IPR050090">
    <property type="entry name" value="Tyrosine_recombinase_XerCD"/>
</dbReference>
<dbReference type="Gene3D" id="1.10.443.10">
    <property type="entry name" value="Intergrase catalytic core"/>
    <property type="match status" value="1"/>
</dbReference>
<dbReference type="Pfam" id="PF13495">
    <property type="entry name" value="Phage_int_SAM_4"/>
    <property type="match status" value="1"/>
</dbReference>
<dbReference type="Proteomes" id="UP000075763">
    <property type="component" value="Unassembled WGS sequence"/>
</dbReference>
<dbReference type="GO" id="GO:0006310">
    <property type="term" value="P:DNA recombination"/>
    <property type="evidence" value="ECO:0007669"/>
    <property type="project" value="UniProtKB-KW"/>
</dbReference>
<keyword evidence="1" id="KW-0229">DNA integration</keyword>
<dbReference type="InterPro" id="IPR013762">
    <property type="entry name" value="Integrase-like_cat_sf"/>
</dbReference>
<proteinExistence type="predicted"/>
<dbReference type="InterPro" id="IPR044068">
    <property type="entry name" value="CB"/>
</dbReference>
<evidence type="ECO:0000259" key="6">
    <source>
        <dbReference type="PROSITE" id="PS51900"/>
    </source>
</evidence>
<dbReference type="GO" id="GO:0015074">
    <property type="term" value="P:DNA integration"/>
    <property type="evidence" value="ECO:0007669"/>
    <property type="project" value="UniProtKB-KW"/>
</dbReference>
<protein>
    <submittedName>
        <fullName evidence="7">Integrase</fullName>
    </submittedName>
</protein>
<accession>A0ABD4EPT0</accession>
<dbReference type="InterPro" id="IPR002104">
    <property type="entry name" value="Integrase_catalytic"/>
</dbReference>
<dbReference type="PANTHER" id="PTHR30349:SF90">
    <property type="entry name" value="TYROSINE RECOMBINASE XERD"/>
    <property type="match status" value="1"/>
</dbReference>
<dbReference type="PROSITE" id="PS51900">
    <property type="entry name" value="CB"/>
    <property type="match status" value="1"/>
</dbReference>
<keyword evidence="2 4" id="KW-0238">DNA-binding</keyword>
<dbReference type="GO" id="GO:0003677">
    <property type="term" value="F:DNA binding"/>
    <property type="evidence" value="ECO:0007669"/>
    <property type="project" value="UniProtKB-UniRule"/>
</dbReference>
<dbReference type="EMBL" id="LVCN01000012">
    <property type="protein sequence ID" value="KYL36121.1"/>
    <property type="molecule type" value="Genomic_DNA"/>
</dbReference>